<sequence length="373" mass="41083">GWPSPPTTPISVEKILAAAKEAAAKEAAAREAAATTSTTPPTTTTTTTTTTTPKPTTPGICDKDCDMAATIKIVGGAKWVPELLDHNTLEYQQLANEVTSQLEAIYSSSDSLSRWYKKIRIDAFQEGSVIVDYFVELSELGRSVSTADLRRLFHESVRRYALATEPLALAAHDRAAIASENATRLKLGKFYVDPKYTDFIVLPRTVVPTIGYAPEEGLLPQWAIAVIVIGLASLLFVIIFGVTVRINMRNCVHYTCVYWNFFIQLVNRQKSAKKKQPVSLTEDMLNELNKNHMGGLDNFGADDLYNMEDVWNEKPVKKVSKSGSRSRVVCESSAVFSGAVWVHVMAHDPNNTAEDGDWFGPTNSEQETTDKTS</sequence>
<dbReference type="Proteomes" id="UP001558652">
    <property type="component" value="Unassembled WGS sequence"/>
</dbReference>
<accession>A0ABD0Y063</accession>
<evidence type="ECO:0000313" key="4">
    <source>
        <dbReference type="EMBL" id="KAL1116310.1"/>
    </source>
</evidence>
<feature type="compositionally biased region" description="Low complexity" evidence="1">
    <location>
        <begin position="30"/>
        <end position="58"/>
    </location>
</feature>
<dbReference type="InterPro" id="IPR036364">
    <property type="entry name" value="SEA_dom_sf"/>
</dbReference>
<keyword evidence="2" id="KW-0472">Membrane</keyword>
<dbReference type="Pfam" id="PF01390">
    <property type="entry name" value="SEA"/>
    <property type="match status" value="1"/>
</dbReference>
<feature type="region of interest" description="Disordered" evidence="1">
    <location>
        <begin position="352"/>
        <end position="373"/>
    </location>
</feature>
<keyword evidence="5" id="KW-1185">Reference proteome</keyword>
<keyword evidence="2" id="KW-0812">Transmembrane</keyword>
<dbReference type="Gene3D" id="3.30.70.960">
    <property type="entry name" value="SEA domain"/>
    <property type="match status" value="1"/>
</dbReference>
<reference evidence="4 5" key="1">
    <citation type="submission" date="2024-07" db="EMBL/GenBank/DDBJ databases">
        <title>Chromosome-level genome assembly of the water stick insect Ranatra chinensis (Heteroptera: Nepidae).</title>
        <authorList>
            <person name="Liu X."/>
        </authorList>
    </citation>
    <scope>NUCLEOTIDE SEQUENCE [LARGE SCALE GENOMIC DNA]</scope>
    <source>
        <strain evidence="4">Cailab_2021Rc</strain>
        <tissue evidence="4">Muscle</tissue>
    </source>
</reference>
<dbReference type="InterPro" id="IPR000082">
    <property type="entry name" value="SEA_dom"/>
</dbReference>
<proteinExistence type="predicted"/>
<evidence type="ECO:0000256" key="1">
    <source>
        <dbReference type="SAM" id="MobiDB-lite"/>
    </source>
</evidence>
<evidence type="ECO:0000313" key="5">
    <source>
        <dbReference type="Proteomes" id="UP001558652"/>
    </source>
</evidence>
<dbReference type="SUPFAM" id="SSF82671">
    <property type="entry name" value="SEA domain"/>
    <property type="match status" value="1"/>
</dbReference>
<gene>
    <name evidence="4" type="ORF">AAG570_005805</name>
</gene>
<feature type="domain" description="SEA" evidence="3">
    <location>
        <begin position="63"/>
        <end position="181"/>
    </location>
</feature>
<keyword evidence="2" id="KW-1133">Transmembrane helix</keyword>
<name>A0ABD0Y063_9HEMI</name>
<feature type="region of interest" description="Disordered" evidence="1">
    <location>
        <begin position="26"/>
        <end position="60"/>
    </location>
</feature>
<evidence type="ECO:0000259" key="3">
    <source>
        <dbReference type="PROSITE" id="PS50024"/>
    </source>
</evidence>
<protein>
    <recommendedName>
        <fullName evidence="3">SEA domain-containing protein</fullName>
    </recommendedName>
</protein>
<dbReference type="PROSITE" id="PS50024">
    <property type="entry name" value="SEA"/>
    <property type="match status" value="1"/>
</dbReference>
<dbReference type="EMBL" id="JBFDAA010000018">
    <property type="protein sequence ID" value="KAL1116310.1"/>
    <property type="molecule type" value="Genomic_DNA"/>
</dbReference>
<feature type="transmembrane region" description="Helical" evidence="2">
    <location>
        <begin position="222"/>
        <end position="244"/>
    </location>
</feature>
<comment type="caution">
    <text evidence="4">The sequence shown here is derived from an EMBL/GenBank/DDBJ whole genome shotgun (WGS) entry which is preliminary data.</text>
</comment>
<dbReference type="AlphaFoldDB" id="A0ABD0Y063"/>
<organism evidence="4 5">
    <name type="scientific">Ranatra chinensis</name>
    <dbReference type="NCBI Taxonomy" id="642074"/>
    <lineage>
        <taxon>Eukaryota</taxon>
        <taxon>Metazoa</taxon>
        <taxon>Ecdysozoa</taxon>
        <taxon>Arthropoda</taxon>
        <taxon>Hexapoda</taxon>
        <taxon>Insecta</taxon>
        <taxon>Pterygota</taxon>
        <taxon>Neoptera</taxon>
        <taxon>Paraneoptera</taxon>
        <taxon>Hemiptera</taxon>
        <taxon>Heteroptera</taxon>
        <taxon>Panheteroptera</taxon>
        <taxon>Nepomorpha</taxon>
        <taxon>Nepidae</taxon>
        <taxon>Ranatrinae</taxon>
        <taxon>Ranatra</taxon>
    </lineage>
</organism>
<evidence type="ECO:0000256" key="2">
    <source>
        <dbReference type="SAM" id="Phobius"/>
    </source>
</evidence>
<feature type="non-terminal residue" evidence="4">
    <location>
        <position position="1"/>
    </location>
</feature>